<evidence type="ECO:0000256" key="5">
    <source>
        <dbReference type="ARBA" id="ARBA00023136"/>
    </source>
</evidence>
<evidence type="ECO:0000259" key="12">
    <source>
        <dbReference type="PROSITE" id="PS50885"/>
    </source>
</evidence>
<reference evidence="13 14" key="1">
    <citation type="submission" date="2020-08" db="EMBL/GenBank/DDBJ databases">
        <title>Genomic Encyclopedia of Type Strains, Phase IV (KMG-IV): sequencing the most valuable type-strain genomes for metagenomic binning, comparative biology and taxonomic classification.</title>
        <authorList>
            <person name="Goeker M."/>
        </authorList>
    </citation>
    <scope>NUCLEOTIDE SEQUENCE [LARGE SCALE GENOMIC DNA]</scope>
    <source>
        <strain evidence="13 14">DSM 24696</strain>
    </source>
</reference>
<evidence type="ECO:0000256" key="3">
    <source>
        <dbReference type="ARBA" id="ARBA00022692"/>
    </source>
</evidence>
<dbReference type="InterPro" id="IPR004089">
    <property type="entry name" value="MCPsignal_dom"/>
</dbReference>
<feature type="domain" description="HAMP" evidence="12">
    <location>
        <begin position="209"/>
        <end position="261"/>
    </location>
</feature>
<feature type="domain" description="Methyl-accepting transducer" evidence="11">
    <location>
        <begin position="280"/>
        <end position="516"/>
    </location>
</feature>
<dbReference type="Gene3D" id="1.10.287.950">
    <property type="entry name" value="Methyl-accepting chemotaxis protein"/>
    <property type="match status" value="1"/>
</dbReference>
<dbReference type="SMART" id="SM00304">
    <property type="entry name" value="HAMP"/>
    <property type="match status" value="2"/>
</dbReference>
<keyword evidence="6 8" id="KW-0807">Transducer</keyword>
<dbReference type="SUPFAM" id="SSF103190">
    <property type="entry name" value="Sensory domain-like"/>
    <property type="match status" value="1"/>
</dbReference>
<dbReference type="Proteomes" id="UP000551878">
    <property type="component" value="Unassembled WGS sequence"/>
</dbReference>
<dbReference type="GO" id="GO:0007165">
    <property type="term" value="P:signal transduction"/>
    <property type="evidence" value="ECO:0007669"/>
    <property type="project" value="UniProtKB-KW"/>
</dbReference>
<feature type="region of interest" description="Disordered" evidence="9">
    <location>
        <begin position="272"/>
        <end position="306"/>
    </location>
</feature>
<dbReference type="Pfam" id="PF17202">
    <property type="entry name" value="sCache_3_3"/>
    <property type="match status" value="1"/>
</dbReference>
<evidence type="ECO:0000256" key="2">
    <source>
        <dbReference type="ARBA" id="ARBA00022475"/>
    </source>
</evidence>
<dbReference type="FunFam" id="1.10.287.950:FF:000001">
    <property type="entry name" value="Methyl-accepting chemotaxis sensory transducer"/>
    <property type="match status" value="1"/>
</dbReference>
<name>A0A840QUK6_9BACI</name>
<evidence type="ECO:0000313" key="13">
    <source>
        <dbReference type="EMBL" id="MBB5175044.1"/>
    </source>
</evidence>
<dbReference type="InterPro" id="IPR029151">
    <property type="entry name" value="Sensor-like_sf"/>
</dbReference>
<dbReference type="RefSeq" id="WP_184665447.1">
    <property type="nucleotide sequence ID" value="NZ_JACHHB010000021.1"/>
</dbReference>
<evidence type="ECO:0000259" key="11">
    <source>
        <dbReference type="PROSITE" id="PS50111"/>
    </source>
</evidence>
<evidence type="ECO:0000256" key="1">
    <source>
        <dbReference type="ARBA" id="ARBA00004651"/>
    </source>
</evidence>
<dbReference type="InterPro" id="IPR033463">
    <property type="entry name" value="sCache_3"/>
</dbReference>
<dbReference type="CDD" id="cd11386">
    <property type="entry name" value="MCP_signal"/>
    <property type="match status" value="1"/>
</dbReference>
<keyword evidence="5 10" id="KW-0472">Membrane</keyword>
<feature type="compositionally biased region" description="Polar residues" evidence="9">
    <location>
        <begin position="272"/>
        <end position="282"/>
    </location>
</feature>
<keyword evidence="4 10" id="KW-1133">Transmembrane helix</keyword>
<gene>
    <name evidence="13" type="ORF">HNQ41_003270</name>
</gene>
<dbReference type="SMART" id="SM00283">
    <property type="entry name" value="MA"/>
    <property type="match status" value="1"/>
</dbReference>
<dbReference type="InterPro" id="IPR003660">
    <property type="entry name" value="HAMP_dom"/>
</dbReference>
<feature type="transmembrane region" description="Helical" evidence="10">
    <location>
        <begin position="188"/>
        <end position="207"/>
    </location>
</feature>
<dbReference type="EMBL" id="JACHHB010000021">
    <property type="protein sequence ID" value="MBB5175044.1"/>
    <property type="molecule type" value="Genomic_DNA"/>
</dbReference>
<dbReference type="PROSITE" id="PS50111">
    <property type="entry name" value="CHEMOTAXIS_TRANSDUC_2"/>
    <property type="match status" value="1"/>
</dbReference>
<dbReference type="SUPFAM" id="SSF58104">
    <property type="entry name" value="Methyl-accepting chemotaxis protein (MCP) signaling domain"/>
    <property type="match status" value="1"/>
</dbReference>
<accession>A0A840QUK6</accession>
<dbReference type="AlphaFoldDB" id="A0A840QUK6"/>
<dbReference type="PROSITE" id="PS50885">
    <property type="entry name" value="HAMP"/>
    <property type="match status" value="1"/>
</dbReference>
<feature type="compositionally biased region" description="Basic and acidic residues" evidence="9">
    <location>
        <begin position="283"/>
        <end position="292"/>
    </location>
</feature>
<evidence type="ECO:0000313" key="14">
    <source>
        <dbReference type="Proteomes" id="UP000551878"/>
    </source>
</evidence>
<evidence type="ECO:0000256" key="10">
    <source>
        <dbReference type="SAM" id="Phobius"/>
    </source>
</evidence>
<evidence type="ECO:0000256" key="8">
    <source>
        <dbReference type="PROSITE-ProRule" id="PRU00284"/>
    </source>
</evidence>
<evidence type="ECO:0000256" key="7">
    <source>
        <dbReference type="ARBA" id="ARBA00029447"/>
    </source>
</evidence>
<dbReference type="GO" id="GO:0006935">
    <property type="term" value="P:chemotaxis"/>
    <property type="evidence" value="ECO:0007669"/>
    <property type="project" value="UniProtKB-ARBA"/>
</dbReference>
<protein>
    <submittedName>
        <fullName evidence="13">Methyl-accepting chemotaxis protein</fullName>
    </submittedName>
</protein>
<keyword evidence="2" id="KW-1003">Cell membrane</keyword>
<feature type="region of interest" description="Disordered" evidence="9">
    <location>
        <begin position="516"/>
        <end position="535"/>
    </location>
</feature>
<dbReference type="Pfam" id="PF00015">
    <property type="entry name" value="MCPsignal"/>
    <property type="match status" value="1"/>
</dbReference>
<proteinExistence type="inferred from homology"/>
<keyword evidence="3 10" id="KW-0812">Transmembrane</keyword>
<comment type="subcellular location">
    <subcellularLocation>
        <location evidence="1">Cell membrane</location>
        <topology evidence="1">Multi-pass membrane protein</topology>
    </subcellularLocation>
</comment>
<dbReference type="Gene3D" id="6.10.340.10">
    <property type="match status" value="1"/>
</dbReference>
<dbReference type="GO" id="GO:0005886">
    <property type="term" value="C:plasma membrane"/>
    <property type="evidence" value="ECO:0007669"/>
    <property type="project" value="UniProtKB-SubCell"/>
</dbReference>
<sequence length="566" mass="61484">MRNIINKLKFGTKLNLLAVTILLSFAIVLGFVAQKQVTEGLEEATLDKTVSDLSFAYHYIDERYHGEWHTEDGALYKGETKINKNDHFVDEIGEMSEGTVSIFLDDIRVSTTIIEDGDRLTGTQAPDNVIESVLHENETFIGETDVLGQNYLGAYRPLENENGDTIGILTLATSQEIVNETITQTMQGLLIVLIIVIVVAVVSVILFSRKTAVRLENISEAMEKAGEGDFTETVQDDNQDEIGQLVNSYNNMKNNLKGLIQKVADTSQQVAASSEQLNASSEETTRATDEISRSIQEVSGGAEKAVESTEYSKGMVSEISTGIEQIANNVQEVSESSLQSYEKASQGEKVIDKTVNQMNMIHEKTDSTSQLVDQLGKKSEKIGDIVSLITGISEQTNLLALNAAIEAARAGEHGKGFAVVADEVRKLAEQSAESSQQISEMIEEIQSDIDNAVHSMGEGRSAVKEGISFVYQAGDSFKDITTVISNVTSQVQEVSAAAQQINVSSQSMVTSIDDTTKVAQSSAEHTQNVAASTEEQNASMQEITAASHSLARMAQDLQESVKTFKL</sequence>
<dbReference type="CDD" id="cd06225">
    <property type="entry name" value="HAMP"/>
    <property type="match status" value="1"/>
</dbReference>
<evidence type="ECO:0000256" key="9">
    <source>
        <dbReference type="SAM" id="MobiDB-lite"/>
    </source>
</evidence>
<organism evidence="13 14">
    <name type="scientific">Texcoconibacillus texcoconensis</name>
    <dbReference type="NCBI Taxonomy" id="1095777"/>
    <lineage>
        <taxon>Bacteria</taxon>
        <taxon>Bacillati</taxon>
        <taxon>Bacillota</taxon>
        <taxon>Bacilli</taxon>
        <taxon>Bacillales</taxon>
        <taxon>Bacillaceae</taxon>
        <taxon>Texcoconibacillus</taxon>
    </lineage>
</organism>
<evidence type="ECO:0000256" key="6">
    <source>
        <dbReference type="ARBA" id="ARBA00023224"/>
    </source>
</evidence>
<evidence type="ECO:0000256" key="4">
    <source>
        <dbReference type="ARBA" id="ARBA00022989"/>
    </source>
</evidence>
<comment type="similarity">
    <text evidence="7">Belongs to the methyl-accepting chemotaxis (MCP) protein family.</text>
</comment>
<dbReference type="Pfam" id="PF00672">
    <property type="entry name" value="HAMP"/>
    <property type="match status" value="1"/>
</dbReference>
<keyword evidence="14" id="KW-1185">Reference proteome</keyword>
<comment type="caution">
    <text evidence="13">The sequence shown here is derived from an EMBL/GenBank/DDBJ whole genome shotgun (WGS) entry which is preliminary data.</text>
</comment>
<dbReference type="PANTHER" id="PTHR32089">
    <property type="entry name" value="METHYL-ACCEPTING CHEMOTAXIS PROTEIN MCPB"/>
    <property type="match status" value="1"/>
</dbReference>
<dbReference type="PANTHER" id="PTHR32089:SF112">
    <property type="entry name" value="LYSOZYME-LIKE PROTEIN-RELATED"/>
    <property type="match status" value="1"/>
</dbReference>